<dbReference type="Proteomes" id="UP001311799">
    <property type="component" value="Unassembled WGS sequence"/>
</dbReference>
<evidence type="ECO:0000313" key="3">
    <source>
        <dbReference type="Proteomes" id="UP001311799"/>
    </source>
</evidence>
<reference evidence="2 3" key="1">
    <citation type="submission" date="2023-10" db="EMBL/GenBank/DDBJ databases">
        <title>Comparative genomics analysis reveals potential genetic determinants of host preference in Cryptosporidium xiaoi.</title>
        <authorList>
            <person name="Xiao L."/>
            <person name="Li J."/>
        </authorList>
    </citation>
    <scope>NUCLEOTIDE SEQUENCE [LARGE SCALE GENOMIC DNA]</scope>
    <source>
        <strain evidence="2 3">52996</strain>
    </source>
</reference>
<gene>
    <name evidence="2" type="ORF">RS030_111793</name>
</gene>
<keyword evidence="1" id="KW-1133">Transmembrane helix</keyword>
<keyword evidence="3" id="KW-1185">Reference proteome</keyword>
<keyword evidence="1" id="KW-0812">Transmembrane</keyword>
<name>A0AAV9Y392_9CRYT</name>
<organism evidence="2 3">
    <name type="scientific">Cryptosporidium xiaoi</name>
    <dbReference type="NCBI Taxonomy" id="659607"/>
    <lineage>
        <taxon>Eukaryota</taxon>
        <taxon>Sar</taxon>
        <taxon>Alveolata</taxon>
        <taxon>Apicomplexa</taxon>
        <taxon>Conoidasida</taxon>
        <taxon>Coccidia</taxon>
        <taxon>Eucoccidiorida</taxon>
        <taxon>Eimeriorina</taxon>
        <taxon>Cryptosporidiidae</taxon>
        <taxon>Cryptosporidium</taxon>
    </lineage>
</organism>
<proteinExistence type="predicted"/>
<dbReference type="EMBL" id="JAWDEY010000002">
    <property type="protein sequence ID" value="KAK6591040.1"/>
    <property type="molecule type" value="Genomic_DNA"/>
</dbReference>
<evidence type="ECO:0000313" key="2">
    <source>
        <dbReference type="EMBL" id="KAK6591040.1"/>
    </source>
</evidence>
<evidence type="ECO:0000256" key="1">
    <source>
        <dbReference type="SAM" id="Phobius"/>
    </source>
</evidence>
<comment type="caution">
    <text evidence="2">The sequence shown here is derived from an EMBL/GenBank/DDBJ whole genome shotgun (WGS) entry which is preliminary data.</text>
</comment>
<protein>
    <submittedName>
        <fullName evidence="2">Uncharacterized protein</fullName>
    </submittedName>
</protein>
<keyword evidence="1" id="KW-0472">Membrane</keyword>
<sequence length="236" mass="27444">MFESIQKFSYFTYLKVIFTSIEWYSVSVWICTALVVLFGVLALFHDFTELSQNNFEQFSEFQSDSSEINITNCGNNLVSRKKEPNEFLVELNSLIKEFKNEEAFQAFCAKFSILFSELFPINSSNVSPQFLTLILKQIIVTKQSEIKTLQIQELSKLLLCSLGVSKYTLKVCYSELCKLNDTTLRPDLREFFSSEKNRLQNIINCERMLLLKQIRKSFLSSINRFKFAVETIINLS</sequence>
<accession>A0AAV9Y392</accession>
<feature type="transmembrane region" description="Helical" evidence="1">
    <location>
        <begin position="21"/>
        <end position="44"/>
    </location>
</feature>
<dbReference type="AlphaFoldDB" id="A0AAV9Y392"/>